<evidence type="ECO:0000256" key="1">
    <source>
        <dbReference type="SAM" id="Phobius"/>
    </source>
</evidence>
<feature type="transmembrane region" description="Helical" evidence="1">
    <location>
        <begin position="87"/>
        <end position="111"/>
    </location>
</feature>
<sequence length="360" mass="39527">MDHTSPGHSASLGLDGITSGMSNTIPAIQGFSNALGELSVVVQGKMLGFDAPVQEIFDSADVVSLKESVWDVALFVFYTPLGKGTNFAVMAPLLLTIFLQVSLTCVVVLFIKSADEEPPDLIDQFTRWRASASPDMISAVCYEDWSFATSFRQQQAFDTYSTYTENVFGQQYGLHSAGPTTCFLVCITWTLTVLKVLGGVMDKALGVYHLTHMKSTDMELQAFETERSSGVRILTIPPKRAAWFFCIALGEVAIGFLLLIAGIQWLVATEGISDLLLNSVALGYIMDLDELIYCVLTPTKCCTMLQVMEPLPMHWPIIVPVRNLVLTFVGIPSVAVALFLINRELNDLIVLIETLCPYEL</sequence>
<keyword evidence="1" id="KW-1133">Transmembrane helix</keyword>
<dbReference type="AlphaFoldDB" id="A0A7S1AQA9"/>
<keyword evidence="1" id="KW-0812">Transmembrane</keyword>
<protein>
    <submittedName>
        <fullName evidence="2">Uncharacterized protein</fullName>
    </submittedName>
</protein>
<gene>
    <name evidence="2" type="ORF">NSCI0253_LOCUS35845</name>
</gene>
<feature type="transmembrane region" description="Helical" evidence="1">
    <location>
        <begin position="242"/>
        <end position="267"/>
    </location>
</feature>
<name>A0A7S1AQA9_NOCSC</name>
<organism evidence="2">
    <name type="scientific">Noctiluca scintillans</name>
    <name type="common">Sea sparkle</name>
    <name type="synonym">Red tide dinoflagellate</name>
    <dbReference type="NCBI Taxonomy" id="2966"/>
    <lineage>
        <taxon>Eukaryota</taxon>
        <taxon>Sar</taxon>
        <taxon>Alveolata</taxon>
        <taxon>Dinophyceae</taxon>
        <taxon>Noctilucales</taxon>
        <taxon>Noctilucaceae</taxon>
        <taxon>Noctiluca</taxon>
    </lineage>
</organism>
<accession>A0A7S1AQA9</accession>
<reference evidence="2" key="1">
    <citation type="submission" date="2021-01" db="EMBL/GenBank/DDBJ databases">
        <authorList>
            <person name="Corre E."/>
            <person name="Pelletier E."/>
            <person name="Niang G."/>
            <person name="Scheremetjew M."/>
            <person name="Finn R."/>
            <person name="Kale V."/>
            <person name="Holt S."/>
            <person name="Cochrane G."/>
            <person name="Meng A."/>
            <person name="Brown T."/>
            <person name="Cohen L."/>
        </authorList>
    </citation>
    <scope>NUCLEOTIDE SEQUENCE</scope>
</reference>
<feature type="transmembrane region" description="Helical" evidence="1">
    <location>
        <begin position="317"/>
        <end position="341"/>
    </location>
</feature>
<keyword evidence="1" id="KW-0472">Membrane</keyword>
<proteinExistence type="predicted"/>
<evidence type="ECO:0000313" key="2">
    <source>
        <dbReference type="EMBL" id="CAD8861490.1"/>
    </source>
</evidence>
<dbReference type="EMBL" id="HBFQ01050251">
    <property type="protein sequence ID" value="CAD8861490.1"/>
    <property type="molecule type" value="Transcribed_RNA"/>
</dbReference>